<name>A0A069NSK4_9BURK</name>
<dbReference type="AlphaFoldDB" id="A0A069NSK4"/>
<evidence type="ECO:0000313" key="4">
    <source>
        <dbReference type="Proteomes" id="UP000597138"/>
    </source>
</evidence>
<protein>
    <submittedName>
        <fullName evidence="2">Uncharacterized protein</fullName>
    </submittedName>
</protein>
<keyword evidence="4" id="KW-1185">Reference proteome</keyword>
<evidence type="ECO:0000313" key="2">
    <source>
        <dbReference type="EMBL" id="KDR28031.1"/>
    </source>
</evidence>
<evidence type="ECO:0000313" key="3">
    <source>
        <dbReference type="Proteomes" id="UP000027439"/>
    </source>
</evidence>
<dbReference type="EMBL" id="JFHE01000038">
    <property type="protein sequence ID" value="KDR28031.1"/>
    <property type="molecule type" value="Genomic_DNA"/>
</dbReference>
<dbReference type="Proteomes" id="UP000597138">
    <property type="component" value="Unassembled WGS sequence"/>
</dbReference>
<reference evidence="1" key="4">
    <citation type="submission" date="2024-05" db="EMBL/GenBank/DDBJ databases">
        <authorList>
            <person name="Sun Q."/>
            <person name="Zhou Y."/>
        </authorList>
    </citation>
    <scope>NUCLEOTIDE SEQUENCE</scope>
    <source>
        <strain evidence="1">CGMCC 1.11013</strain>
    </source>
</reference>
<dbReference type="RefSeq" id="WP_035969280.1">
    <property type="nucleotide sequence ID" value="NZ_BMEG01000002.1"/>
</dbReference>
<organism evidence="2 3">
    <name type="scientific">Caballeronia grimmiae</name>
    <dbReference type="NCBI Taxonomy" id="1071679"/>
    <lineage>
        <taxon>Bacteria</taxon>
        <taxon>Pseudomonadati</taxon>
        <taxon>Pseudomonadota</taxon>
        <taxon>Betaproteobacteria</taxon>
        <taxon>Burkholderiales</taxon>
        <taxon>Burkholderiaceae</taxon>
        <taxon>Caballeronia</taxon>
    </lineage>
</organism>
<comment type="caution">
    <text evidence="2">The sequence shown here is derived from an EMBL/GenBank/DDBJ whole genome shotgun (WGS) entry which is preliminary data.</text>
</comment>
<proteinExistence type="predicted"/>
<reference evidence="2 3" key="2">
    <citation type="submission" date="2014-03" db="EMBL/GenBank/DDBJ databases">
        <title>Draft Genome Sequences of Four Burkholderia Strains.</title>
        <authorList>
            <person name="Liu X.Y."/>
            <person name="Li C.X."/>
            <person name="Xu J.H."/>
        </authorList>
    </citation>
    <scope>NUCLEOTIDE SEQUENCE [LARGE SCALE GENOMIC DNA]</scope>
    <source>
        <strain evidence="2 3">R27</strain>
    </source>
</reference>
<dbReference type="EMBL" id="BMEG01000002">
    <property type="protein sequence ID" value="GGD65700.1"/>
    <property type="molecule type" value="Genomic_DNA"/>
</dbReference>
<gene>
    <name evidence="2" type="ORF">BG57_19955</name>
    <name evidence="1" type="ORF">GCM10010985_19810</name>
</gene>
<dbReference type="Proteomes" id="UP000027439">
    <property type="component" value="Unassembled WGS sequence"/>
</dbReference>
<dbReference type="OrthoDB" id="9108981at2"/>
<reference evidence="1" key="1">
    <citation type="journal article" date="2014" name="Int. J. Syst. Evol. Microbiol.">
        <title>Complete genome of a new Firmicutes species belonging to the dominant human colonic microbiota ('Ruminococcus bicirculans') reveals two chromosomes and a selective capacity to utilize plant glucans.</title>
        <authorList>
            <consortium name="NISC Comparative Sequencing Program"/>
            <person name="Wegmann U."/>
            <person name="Louis P."/>
            <person name="Goesmann A."/>
            <person name="Henrissat B."/>
            <person name="Duncan S.H."/>
            <person name="Flint H.J."/>
        </authorList>
    </citation>
    <scope>NUCLEOTIDE SEQUENCE</scope>
    <source>
        <strain evidence="1">CGMCC 1.11013</strain>
    </source>
</reference>
<sequence>MIQTFEQVIGGERMQFCASIAEGGGPQRVIISRADSAESLVIVEADGIIGAIKAEVEAPDTFVADAVRKAQQDALIERALETGEVQTTSL</sequence>
<dbReference type="eggNOG" id="ENOG5030YRZ">
    <property type="taxonomic scope" value="Bacteria"/>
</dbReference>
<evidence type="ECO:0000313" key="1">
    <source>
        <dbReference type="EMBL" id="GGD65700.1"/>
    </source>
</evidence>
<reference evidence="4" key="3">
    <citation type="journal article" date="2019" name="Int. J. Syst. Evol. Microbiol.">
        <title>The Global Catalogue of Microorganisms (GCM) 10K type strain sequencing project: providing services to taxonomists for standard genome sequencing and annotation.</title>
        <authorList>
            <consortium name="The Broad Institute Genomics Platform"/>
            <consortium name="The Broad Institute Genome Sequencing Center for Infectious Disease"/>
            <person name="Wu L."/>
            <person name="Ma J."/>
        </authorList>
    </citation>
    <scope>NUCLEOTIDE SEQUENCE [LARGE SCALE GENOMIC DNA]</scope>
    <source>
        <strain evidence="4">CGMCC 1.11013</strain>
    </source>
</reference>
<accession>A0A069NSK4</accession>